<feature type="domain" description="Signal transduction histidine kinase subgroup 3 dimerisation and phosphoacceptor" evidence="10">
    <location>
        <begin position="91"/>
        <end position="152"/>
    </location>
</feature>
<dbReference type="Gene3D" id="3.30.565.10">
    <property type="entry name" value="Histidine kinase-like ATPase, C-terminal domain"/>
    <property type="match status" value="1"/>
</dbReference>
<keyword evidence="8" id="KW-0902">Two-component regulatory system</keyword>
<dbReference type="RefSeq" id="WP_344648829.1">
    <property type="nucleotide sequence ID" value="NZ_BAAAGX010000009.1"/>
</dbReference>
<dbReference type="PANTHER" id="PTHR24421">
    <property type="entry name" value="NITRATE/NITRITE SENSOR PROTEIN NARX-RELATED"/>
    <property type="match status" value="1"/>
</dbReference>
<accession>A0ABP3DRC6</accession>
<dbReference type="EC" id="2.7.13.3" evidence="2"/>
<dbReference type="InterPro" id="IPR011712">
    <property type="entry name" value="Sig_transdc_His_kin_sub3_dim/P"/>
</dbReference>
<evidence type="ECO:0000256" key="6">
    <source>
        <dbReference type="ARBA" id="ARBA00022777"/>
    </source>
</evidence>
<evidence type="ECO:0000256" key="1">
    <source>
        <dbReference type="ARBA" id="ARBA00000085"/>
    </source>
</evidence>
<protein>
    <recommendedName>
        <fullName evidence="2">histidine kinase</fullName>
        <ecNumber evidence="2">2.7.13.3</ecNumber>
    </recommendedName>
</protein>
<dbReference type="InterPro" id="IPR050482">
    <property type="entry name" value="Sensor_HK_TwoCompSys"/>
</dbReference>
<dbReference type="PANTHER" id="PTHR24421:SF10">
    <property type="entry name" value="NITRATE_NITRITE SENSOR PROTEIN NARQ"/>
    <property type="match status" value="1"/>
</dbReference>
<reference evidence="12" key="1">
    <citation type="journal article" date="2019" name="Int. J. Syst. Evol. Microbiol.">
        <title>The Global Catalogue of Microorganisms (GCM) 10K type strain sequencing project: providing services to taxonomists for standard genome sequencing and annotation.</title>
        <authorList>
            <consortium name="The Broad Institute Genomics Platform"/>
            <consortium name="The Broad Institute Genome Sequencing Center for Infectious Disease"/>
            <person name="Wu L."/>
            <person name="Ma J."/>
        </authorList>
    </citation>
    <scope>NUCLEOTIDE SEQUENCE [LARGE SCALE GENOMIC DNA]</scope>
    <source>
        <strain evidence="12">JCM 10425</strain>
    </source>
</reference>
<keyword evidence="6" id="KW-0418">Kinase</keyword>
<evidence type="ECO:0000256" key="4">
    <source>
        <dbReference type="ARBA" id="ARBA00022679"/>
    </source>
</evidence>
<evidence type="ECO:0000256" key="3">
    <source>
        <dbReference type="ARBA" id="ARBA00022553"/>
    </source>
</evidence>
<keyword evidence="4" id="KW-0808">Transferase</keyword>
<evidence type="ECO:0000256" key="8">
    <source>
        <dbReference type="ARBA" id="ARBA00023012"/>
    </source>
</evidence>
<keyword evidence="9" id="KW-0472">Membrane</keyword>
<keyword evidence="9" id="KW-1133">Transmembrane helix</keyword>
<comment type="caution">
    <text evidence="11">The sequence shown here is derived from an EMBL/GenBank/DDBJ whole genome shotgun (WGS) entry which is preliminary data.</text>
</comment>
<gene>
    <name evidence="11" type="ORF">GCM10009539_23820</name>
</gene>
<evidence type="ECO:0000256" key="9">
    <source>
        <dbReference type="SAM" id="Phobius"/>
    </source>
</evidence>
<keyword evidence="7" id="KW-0067">ATP-binding</keyword>
<dbReference type="Pfam" id="PF07730">
    <property type="entry name" value="HisKA_3"/>
    <property type="match status" value="1"/>
</dbReference>
<dbReference type="EMBL" id="BAAAGX010000009">
    <property type="protein sequence ID" value="GAA0237784.1"/>
    <property type="molecule type" value="Genomic_DNA"/>
</dbReference>
<keyword evidence="12" id="KW-1185">Reference proteome</keyword>
<dbReference type="InterPro" id="IPR036890">
    <property type="entry name" value="HATPase_C_sf"/>
</dbReference>
<comment type="catalytic activity">
    <reaction evidence="1">
        <text>ATP + protein L-histidine = ADP + protein N-phospho-L-histidine.</text>
        <dbReference type="EC" id="2.7.13.3"/>
    </reaction>
</comment>
<proteinExistence type="predicted"/>
<evidence type="ECO:0000259" key="10">
    <source>
        <dbReference type="Pfam" id="PF07730"/>
    </source>
</evidence>
<evidence type="ECO:0000256" key="2">
    <source>
        <dbReference type="ARBA" id="ARBA00012438"/>
    </source>
</evidence>
<evidence type="ECO:0000256" key="7">
    <source>
        <dbReference type="ARBA" id="ARBA00022840"/>
    </source>
</evidence>
<organism evidence="11 12">
    <name type="scientific">Cryptosporangium japonicum</name>
    <dbReference type="NCBI Taxonomy" id="80872"/>
    <lineage>
        <taxon>Bacteria</taxon>
        <taxon>Bacillati</taxon>
        <taxon>Actinomycetota</taxon>
        <taxon>Actinomycetes</taxon>
        <taxon>Cryptosporangiales</taxon>
        <taxon>Cryptosporangiaceae</taxon>
        <taxon>Cryptosporangium</taxon>
    </lineage>
</organism>
<evidence type="ECO:0000313" key="11">
    <source>
        <dbReference type="EMBL" id="GAA0237784.1"/>
    </source>
</evidence>
<dbReference type="Proteomes" id="UP001500967">
    <property type="component" value="Unassembled WGS sequence"/>
</dbReference>
<keyword evidence="5" id="KW-0547">Nucleotide-binding</keyword>
<feature type="transmembrane region" description="Helical" evidence="9">
    <location>
        <begin position="51"/>
        <end position="69"/>
    </location>
</feature>
<name>A0ABP3DRC6_9ACTN</name>
<evidence type="ECO:0000313" key="12">
    <source>
        <dbReference type="Proteomes" id="UP001500967"/>
    </source>
</evidence>
<sequence>MGAGTLADDPAETFPGSMDVRRALTSPWAVTAVAGALAAAVQQPLWAGEPVLAVVNTMLAAGFALLGIVRYRKFQRRIDEQSRALAASWAERRELEQLLHDGAQTRLSALTMRLGAARSGSDERSGQVLADAQAQLDLALTELRELAHGIHSAMLTESGLGAALEARASRQGVPMRVTVPADRFDPAAEALAYYVVCWVLTDYLQTTDEVVDVNATVTDDELRLRVSAQAAPRPDVAELLGSPIALRVRAAGGTVSILESPSGRARVEVRLPCR</sequence>
<keyword evidence="9" id="KW-0812">Transmembrane</keyword>
<keyword evidence="3" id="KW-0597">Phosphoprotein</keyword>
<evidence type="ECO:0000256" key="5">
    <source>
        <dbReference type="ARBA" id="ARBA00022741"/>
    </source>
</evidence>